<evidence type="ECO:0000256" key="2">
    <source>
        <dbReference type="ARBA" id="ARBA00022737"/>
    </source>
</evidence>
<keyword evidence="5" id="KW-1185">Reference proteome</keyword>
<keyword evidence="2" id="KW-0677">Repeat</keyword>
<dbReference type="Gene3D" id="2.130.10.80">
    <property type="entry name" value="Galactose oxidase/kelch, beta-propeller"/>
    <property type="match status" value="2"/>
</dbReference>
<accession>A0A250ICV8</accession>
<dbReference type="InterPro" id="IPR006652">
    <property type="entry name" value="Kelch_1"/>
</dbReference>
<dbReference type="SMART" id="SM00612">
    <property type="entry name" value="Kelch"/>
    <property type="match status" value="5"/>
</dbReference>
<dbReference type="OrthoDB" id="320326at2"/>
<evidence type="ECO:0000256" key="1">
    <source>
        <dbReference type="ARBA" id="ARBA00022441"/>
    </source>
</evidence>
<evidence type="ECO:0000313" key="5">
    <source>
        <dbReference type="Proteomes" id="UP000217289"/>
    </source>
</evidence>
<dbReference type="Proteomes" id="UP000217289">
    <property type="component" value="Chromosome"/>
</dbReference>
<sequence>MHKTLRLSLLLAGALPLASGCGAPVEPSDAANGTSMASRSEGLGTTAATWTINAPMKASRSDHTLTVLNSGLVLVEGGIQGGTRLRSAELYDPYTDTWTVTGAPNEARVNARATRLASGKVLVVGGSNSTTSGSPTAELYDPDTGTWSYTGSLNTGRSSFTLTLLDSGKVLVTGGMAHGGTFTSTAEVYDPDTGTWSYTGPKAIVGFFQAATKLYSGEVLVTGSVSPARNAEIYNPSTNSWRTATNVPGPHAFHSTIRLYSGQVLLTGGGNGQGDTAETYLYDPFNDQWTRGPDMKQARGQDHALILLYSGQVMAASGDSAEIYDPTTNTWTLSTSGKPGLHARRTGLLHTGQVLFAGSETTRYTP</sequence>
<dbReference type="InterPro" id="IPR015915">
    <property type="entry name" value="Kelch-typ_b-propeller"/>
</dbReference>
<dbReference type="InterPro" id="IPR011043">
    <property type="entry name" value="Gal_Oxase/kelch_b-propeller"/>
</dbReference>
<dbReference type="PANTHER" id="PTHR46344">
    <property type="entry name" value="OS02G0202900 PROTEIN"/>
    <property type="match status" value="1"/>
</dbReference>
<organism evidence="4 5">
    <name type="scientific">Melittangium boletus DSM 14713</name>
    <dbReference type="NCBI Taxonomy" id="1294270"/>
    <lineage>
        <taxon>Bacteria</taxon>
        <taxon>Pseudomonadati</taxon>
        <taxon>Myxococcota</taxon>
        <taxon>Myxococcia</taxon>
        <taxon>Myxococcales</taxon>
        <taxon>Cystobacterineae</taxon>
        <taxon>Archangiaceae</taxon>
        <taxon>Melittangium</taxon>
    </lineage>
</organism>
<dbReference type="InterPro" id="IPR037293">
    <property type="entry name" value="Gal_Oxidase_central_sf"/>
</dbReference>
<evidence type="ECO:0008006" key="6">
    <source>
        <dbReference type="Google" id="ProtNLM"/>
    </source>
</evidence>
<feature type="chain" id="PRO_5012083602" description="Branched-chain amino acid ABC transporter substrate-binding protein" evidence="3">
    <location>
        <begin position="24"/>
        <end position="366"/>
    </location>
</feature>
<dbReference type="KEGG" id="mbd:MEBOL_003050"/>
<dbReference type="SUPFAM" id="SSF50965">
    <property type="entry name" value="Galactose oxidase, central domain"/>
    <property type="match status" value="2"/>
</dbReference>
<feature type="signal peptide" evidence="3">
    <location>
        <begin position="1"/>
        <end position="23"/>
    </location>
</feature>
<dbReference type="PROSITE" id="PS51257">
    <property type="entry name" value="PROKAR_LIPOPROTEIN"/>
    <property type="match status" value="1"/>
</dbReference>
<dbReference type="AlphaFoldDB" id="A0A250ICV8"/>
<gene>
    <name evidence="4" type="ORF">MEBOL_003050</name>
</gene>
<proteinExistence type="predicted"/>
<dbReference type="PANTHER" id="PTHR46344:SF27">
    <property type="entry name" value="KELCH REPEAT SUPERFAMILY PROTEIN"/>
    <property type="match status" value="1"/>
</dbReference>
<dbReference type="Pfam" id="PF01344">
    <property type="entry name" value="Kelch_1"/>
    <property type="match status" value="3"/>
</dbReference>
<evidence type="ECO:0000256" key="3">
    <source>
        <dbReference type="SAM" id="SignalP"/>
    </source>
</evidence>
<keyword evidence="1" id="KW-0880">Kelch repeat</keyword>
<evidence type="ECO:0000313" key="4">
    <source>
        <dbReference type="EMBL" id="ATB29595.1"/>
    </source>
</evidence>
<reference evidence="4 5" key="1">
    <citation type="submission" date="2017-06" db="EMBL/GenBank/DDBJ databases">
        <authorList>
            <person name="Kim H.J."/>
            <person name="Triplett B.A."/>
        </authorList>
    </citation>
    <scope>NUCLEOTIDE SEQUENCE [LARGE SCALE GENOMIC DNA]</scope>
    <source>
        <strain evidence="4 5">DSM 14713</strain>
    </source>
</reference>
<dbReference type="RefSeq" id="WP_095978139.1">
    <property type="nucleotide sequence ID" value="NZ_CP022163.1"/>
</dbReference>
<name>A0A250ICV8_9BACT</name>
<keyword evidence="3" id="KW-0732">Signal</keyword>
<dbReference type="Gene3D" id="2.120.10.80">
    <property type="entry name" value="Kelch-type beta propeller"/>
    <property type="match status" value="1"/>
</dbReference>
<dbReference type="EMBL" id="CP022163">
    <property type="protein sequence ID" value="ATB29595.1"/>
    <property type="molecule type" value="Genomic_DNA"/>
</dbReference>
<protein>
    <recommendedName>
        <fullName evidence="6">Branched-chain amino acid ABC transporter substrate-binding protein</fullName>
    </recommendedName>
</protein>